<dbReference type="Pfam" id="PF04641">
    <property type="entry name" value="Rtf2"/>
    <property type="match status" value="1"/>
</dbReference>
<evidence type="ECO:0008006" key="4">
    <source>
        <dbReference type="Google" id="ProtNLM"/>
    </source>
</evidence>
<dbReference type="PANTHER" id="PTHR12775">
    <property type="entry name" value="PROTEIN C20ORF43 HOMOLOG"/>
    <property type="match status" value="1"/>
</dbReference>
<feature type="region of interest" description="Disordered" evidence="1">
    <location>
        <begin position="196"/>
        <end position="229"/>
    </location>
</feature>
<dbReference type="EMBL" id="CP138896">
    <property type="protein sequence ID" value="WPK25555.1"/>
    <property type="molecule type" value="Genomic_DNA"/>
</dbReference>
<evidence type="ECO:0000313" key="2">
    <source>
        <dbReference type="EMBL" id="WPK25555.1"/>
    </source>
</evidence>
<gene>
    <name evidence="2" type="ORF">PUMCH_002875</name>
</gene>
<dbReference type="GeneID" id="88173939"/>
<dbReference type="KEGG" id="asau:88173939"/>
<dbReference type="InterPro" id="IPR006735">
    <property type="entry name" value="Rtf2"/>
</dbReference>
<evidence type="ECO:0000256" key="1">
    <source>
        <dbReference type="SAM" id="MobiDB-lite"/>
    </source>
</evidence>
<dbReference type="AlphaFoldDB" id="A0AAX4HAH4"/>
<evidence type="ECO:0000313" key="3">
    <source>
        <dbReference type="Proteomes" id="UP001338582"/>
    </source>
</evidence>
<reference evidence="2 3" key="1">
    <citation type="submission" date="2023-10" db="EMBL/GenBank/DDBJ databases">
        <title>Draft Genome Sequence of Candida saopaulonensis from a very Premature Infant with Sepsis.</title>
        <authorList>
            <person name="Ning Y."/>
            <person name="Dai R."/>
            <person name="Xiao M."/>
            <person name="Xu Y."/>
            <person name="Yan Q."/>
            <person name="Zhang L."/>
        </authorList>
    </citation>
    <scope>NUCLEOTIDE SEQUENCE [LARGE SCALE GENOMIC DNA]</scope>
    <source>
        <strain evidence="2 3">19XY460</strain>
    </source>
</reference>
<proteinExistence type="predicted"/>
<sequence length="229" mass="25560">MGNDGGTIARGKDLQAIFGAEAARNAENTHEAELVCLLTSLPLSKSGKSERVAADYKGNLFLKKQLLEALLAKSLPLALSHIKSLKDIADVSVHFDTEDNIVCPVSSAKRTKHFPFCYLRTCGCVIACKVLGELRHHLHIDDTTEEAAESECPQCSGKFMFNYDVVIINPHSKKDIDLNERNYIYLIDTLRMTHSKTPLKRKSDKSDKSSNKKRKTKKIKPDDNNTEKS</sequence>
<feature type="compositionally biased region" description="Basic and acidic residues" evidence="1">
    <location>
        <begin position="219"/>
        <end position="229"/>
    </location>
</feature>
<organism evidence="2 3">
    <name type="scientific">Australozyma saopauloensis</name>
    <dbReference type="NCBI Taxonomy" id="291208"/>
    <lineage>
        <taxon>Eukaryota</taxon>
        <taxon>Fungi</taxon>
        <taxon>Dikarya</taxon>
        <taxon>Ascomycota</taxon>
        <taxon>Saccharomycotina</taxon>
        <taxon>Pichiomycetes</taxon>
        <taxon>Metschnikowiaceae</taxon>
        <taxon>Australozyma</taxon>
    </lineage>
</organism>
<protein>
    <recommendedName>
        <fullName evidence="4">Replication termination factor 2</fullName>
    </recommendedName>
</protein>
<dbReference type="PANTHER" id="PTHR12775:SF0">
    <property type="entry name" value="REPLICATION TERMINATION FACTOR 2"/>
    <property type="match status" value="1"/>
</dbReference>
<dbReference type="Proteomes" id="UP001338582">
    <property type="component" value="Chromosome 3"/>
</dbReference>
<dbReference type="GO" id="GO:0005634">
    <property type="term" value="C:nucleus"/>
    <property type="evidence" value="ECO:0007669"/>
    <property type="project" value="TreeGrafter"/>
</dbReference>
<dbReference type="GO" id="GO:0006274">
    <property type="term" value="P:DNA replication termination"/>
    <property type="evidence" value="ECO:0007669"/>
    <property type="project" value="TreeGrafter"/>
</dbReference>
<keyword evidence="3" id="KW-1185">Reference proteome</keyword>
<accession>A0AAX4HAH4</accession>
<name>A0AAX4HAH4_9ASCO</name>
<dbReference type="RefSeq" id="XP_062877937.1">
    <property type="nucleotide sequence ID" value="XM_063021867.1"/>
</dbReference>